<dbReference type="Gene3D" id="1.10.630.10">
    <property type="entry name" value="Cytochrome P450"/>
    <property type="match status" value="1"/>
</dbReference>
<accession>A0AA40K5L1</accession>
<dbReference type="EMBL" id="JAUKUD010000004">
    <property type="protein sequence ID" value="KAK0746803.1"/>
    <property type="molecule type" value="Genomic_DNA"/>
</dbReference>
<dbReference type="PANTHER" id="PTHR24305:SF147">
    <property type="entry name" value="P450, PUTATIVE (EUROFUNG)-RELATED"/>
    <property type="match status" value="1"/>
</dbReference>
<evidence type="ECO:0000256" key="4">
    <source>
        <dbReference type="SAM" id="MobiDB-lite"/>
    </source>
</evidence>
<dbReference type="Proteomes" id="UP001172155">
    <property type="component" value="Unassembled WGS sequence"/>
</dbReference>
<keyword evidence="2" id="KW-0479">Metal-binding</keyword>
<feature type="compositionally biased region" description="Basic and acidic residues" evidence="4">
    <location>
        <begin position="1"/>
        <end position="10"/>
    </location>
</feature>
<dbReference type="InterPro" id="IPR036396">
    <property type="entry name" value="Cyt_P450_sf"/>
</dbReference>
<name>A0AA40K5L1_9PEZI</name>
<feature type="compositionally biased region" description="Basic and acidic residues" evidence="4">
    <location>
        <begin position="20"/>
        <end position="30"/>
    </location>
</feature>
<evidence type="ECO:0000313" key="5">
    <source>
        <dbReference type="EMBL" id="KAK0746803.1"/>
    </source>
</evidence>
<dbReference type="PANTHER" id="PTHR24305">
    <property type="entry name" value="CYTOCHROME P450"/>
    <property type="match status" value="1"/>
</dbReference>
<organism evidence="5 6">
    <name type="scientific">Schizothecium vesticola</name>
    <dbReference type="NCBI Taxonomy" id="314040"/>
    <lineage>
        <taxon>Eukaryota</taxon>
        <taxon>Fungi</taxon>
        <taxon>Dikarya</taxon>
        <taxon>Ascomycota</taxon>
        <taxon>Pezizomycotina</taxon>
        <taxon>Sordariomycetes</taxon>
        <taxon>Sordariomycetidae</taxon>
        <taxon>Sordariales</taxon>
        <taxon>Schizotheciaceae</taxon>
        <taxon>Schizothecium</taxon>
    </lineage>
</organism>
<dbReference type="InterPro" id="IPR050121">
    <property type="entry name" value="Cytochrome_P450_monoxygenase"/>
</dbReference>
<dbReference type="GO" id="GO:0020037">
    <property type="term" value="F:heme binding"/>
    <property type="evidence" value="ECO:0007669"/>
    <property type="project" value="InterPro"/>
</dbReference>
<evidence type="ECO:0000256" key="2">
    <source>
        <dbReference type="ARBA" id="ARBA00022723"/>
    </source>
</evidence>
<comment type="caution">
    <text evidence="5">The sequence shown here is derived from an EMBL/GenBank/DDBJ whole genome shotgun (WGS) entry which is preliminary data.</text>
</comment>
<evidence type="ECO:0000256" key="3">
    <source>
        <dbReference type="ARBA" id="ARBA00023004"/>
    </source>
</evidence>
<sequence length="282" mass="31499">MPVASDEKQSRRVVWIRTPGHSEEPVHESRQSSSTTHHPPRPTHHGHPQNNHISHLLVLALYSISPFHRLSRFPGPPIVAASHLYEACYDFLLGGRYTTRIRAMYAVYRPIVRINPDELHCSDPHFTDAIYPSLATCARDKWQHQLNTAPPGPTSVAGISTVPRELHPLRRGGIVALFSRQQATRLDGEVSAIAGATVERMLSGLAEGDTRKFDVKQAFNCFAADMIAQYAFREDTGFVSGSGDGARWELNLGTWVQSFIRTVYMMNTMGRMACSMYVPDSE</sequence>
<reference evidence="5" key="1">
    <citation type="submission" date="2023-06" db="EMBL/GenBank/DDBJ databases">
        <title>Genome-scale phylogeny and comparative genomics of the fungal order Sordariales.</title>
        <authorList>
            <consortium name="Lawrence Berkeley National Laboratory"/>
            <person name="Hensen N."/>
            <person name="Bonometti L."/>
            <person name="Westerberg I."/>
            <person name="Brannstrom I.O."/>
            <person name="Guillou S."/>
            <person name="Cros-Aarteil S."/>
            <person name="Calhoun S."/>
            <person name="Haridas S."/>
            <person name="Kuo A."/>
            <person name="Mondo S."/>
            <person name="Pangilinan J."/>
            <person name="Riley R."/>
            <person name="LaButti K."/>
            <person name="Andreopoulos B."/>
            <person name="Lipzen A."/>
            <person name="Chen C."/>
            <person name="Yanf M."/>
            <person name="Daum C."/>
            <person name="Ng V."/>
            <person name="Clum A."/>
            <person name="Steindorff A."/>
            <person name="Ohm R."/>
            <person name="Martin F."/>
            <person name="Silar P."/>
            <person name="Natvig D."/>
            <person name="Lalanne C."/>
            <person name="Gautier V."/>
            <person name="Ament-velasquez S.L."/>
            <person name="Kruys A."/>
            <person name="Hutchinson M.I."/>
            <person name="Powell A.J."/>
            <person name="Barry K."/>
            <person name="Miller A.N."/>
            <person name="Grigoriev I.V."/>
            <person name="Debuchy R."/>
            <person name="Gladieux P."/>
            <person name="Thoren M.H."/>
            <person name="Johannesson H."/>
        </authorList>
    </citation>
    <scope>NUCLEOTIDE SEQUENCE</scope>
    <source>
        <strain evidence="5">SMH3187-1</strain>
    </source>
</reference>
<evidence type="ECO:0000256" key="1">
    <source>
        <dbReference type="ARBA" id="ARBA00022617"/>
    </source>
</evidence>
<feature type="compositionally biased region" description="Basic residues" evidence="4">
    <location>
        <begin position="38"/>
        <end position="47"/>
    </location>
</feature>
<keyword evidence="6" id="KW-1185">Reference proteome</keyword>
<feature type="region of interest" description="Disordered" evidence="4">
    <location>
        <begin position="1"/>
        <end position="50"/>
    </location>
</feature>
<gene>
    <name evidence="5" type="ORF">B0T18DRAFT_466160</name>
</gene>
<evidence type="ECO:0000313" key="6">
    <source>
        <dbReference type="Proteomes" id="UP001172155"/>
    </source>
</evidence>
<keyword evidence="1" id="KW-0349">Heme</keyword>
<dbReference type="AlphaFoldDB" id="A0AA40K5L1"/>
<keyword evidence="3" id="KW-0408">Iron</keyword>
<protein>
    <recommendedName>
        <fullName evidence="7">Cytochrome P450</fullName>
    </recommendedName>
</protein>
<dbReference type="GO" id="GO:0005506">
    <property type="term" value="F:iron ion binding"/>
    <property type="evidence" value="ECO:0007669"/>
    <property type="project" value="InterPro"/>
</dbReference>
<proteinExistence type="predicted"/>
<dbReference type="GO" id="GO:0016705">
    <property type="term" value="F:oxidoreductase activity, acting on paired donors, with incorporation or reduction of molecular oxygen"/>
    <property type="evidence" value="ECO:0007669"/>
    <property type="project" value="InterPro"/>
</dbReference>
<dbReference type="SUPFAM" id="SSF48264">
    <property type="entry name" value="Cytochrome P450"/>
    <property type="match status" value="1"/>
</dbReference>
<evidence type="ECO:0008006" key="7">
    <source>
        <dbReference type="Google" id="ProtNLM"/>
    </source>
</evidence>
<dbReference type="GO" id="GO:0004497">
    <property type="term" value="F:monooxygenase activity"/>
    <property type="evidence" value="ECO:0007669"/>
    <property type="project" value="InterPro"/>
</dbReference>